<name>A0A1S1NQF1_9MYCO</name>
<evidence type="ECO:0000313" key="6">
    <source>
        <dbReference type="Proteomes" id="UP000238296"/>
    </source>
</evidence>
<accession>A0A1S1NQF1</accession>
<dbReference type="Pfam" id="PF22513">
    <property type="entry name" value="FitA-like_RHH"/>
    <property type="match status" value="1"/>
</dbReference>
<dbReference type="AlphaFoldDB" id="A0A1S1NQF1"/>
<evidence type="ECO:0000313" key="3">
    <source>
        <dbReference type="EMBL" id="OHV06611.1"/>
    </source>
</evidence>
<dbReference type="GO" id="GO:0006355">
    <property type="term" value="P:regulation of DNA-templated transcription"/>
    <property type="evidence" value="ECO:0007669"/>
    <property type="project" value="InterPro"/>
</dbReference>
<dbReference type="Gene3D" id="1.10.1220.10">
    <property type="entry name" value="Met repressor-like"/>
    <property type="match status" value="1"/>
</dbReference>
<dbReference type="EMBL" id="PPEA01000041">
    <property type="protein sequence ID" value="PQM49530.1"/>
    <property type="molecule type" value="Genomic_DNA"/>
</dbReference>
<sequence length="82" mass="9051">MATLTIRDFDDDLKAALRVRAAEQGRSMEAEVREILRAALTRPSSRGPGMGTRIRQRFAGGADAQIEPPARTERPRAAEFRG</sequence>
<reference evidence="3 5" key="1">
    <citation type="submission" date="2016-10" db="EMBL/GenBank/DDBJ databases">
        <title>Genome sequence of Mycobacterium talmonii.</title>
        <authorList>
            <person name="Greninger A.L."/>
            <person name="Elliott B."/>
            <person name="Vasireddy S."/>
            <person name="Vasireddy R."/>
        </authorList>
    </citation>
    <scope>NUCLEOTIDE SEQUENCE [LARGE SCALE GENOMIC DNA]</scope>
    <source>
        <strain evidence="3">MO-5499</strain>
        <strain evidence="5">NE-TNMC-100812</strain>
    </source>
</reference>
<dbReference type="SUPFAM" id="SSF47598">
    <property type="entry name" value="Ribbon-helix-helix"/>
    <property type="match status" value="1"/>
</dbReference>
<feature type="compositionally biased region" description="Basic and acidic residues" evidence="1">
    <location>
        <begin position="70"/>
        <end position="82"/>
    </location>
</feature>
<organism evidence="3 5">
    <name type="scientific">Mycobacterium talmoniae</name>
    <dbReference type="NCBI Taxonomy" id="1858794"/>
    <lineage>
        <taxon>Bacteria</taxon>
        <taxon>Bacillati</taxon>
        <taxon>Actinomycetota</taxon>
        <taxon>Actinomycetes</taxon>
        <taxon>Mycobacteriales</taxon>
        <taxon>Mycobacteriaceae</taxon>
        <taxon>Mycobacterium</taxon>
    </lineage>
</organism>
<dbReference type="Proteomes" id="UP000179734">
    <property type="component" value="Unassembled WGS sequence"/>
</dbReference>
<gene>
    <name evidence="3" type="ORF">BKN37_01140</name>
    <name evidence="4" type="ORF">C1Y40_00246</name>
</gene>
<reference evidence="4" key="3">
    <citation type="submission" date="2018-01" db="EMBL/GenBank/DDBJ databases">
        <authorList>
            <person name="Gaut B.S."/>
            <person name="Morton B.R."/>
            <person name="Clegg M.T."/>
            <person name="Duvall M.R."/>
        </authorList>
    </citation>
    <scope>NUCLEOTIDE SEQUENCE</scope>
    <source>
        <strain evidence="4">ATCC BAA-2683</strain>
    </source>
</reference>
<evidence type="ECO:0000256" key="1">
    <source>
        <dbReference type="SAM" id="MobiDB-lite"/>
    </source>
</evidence>
<comment type="caution">
    <text evidence="3">The sequence shown here is derived from an EMBL/GenBank/DDBJ whole genome shotgun (WGS) entry which is preliminary data.</text>
</comment>
<evidence type="ECO:0000313" key="5">
    <source>
        <dbReference type="Proteomes" id="UP000179734"/>
    </source>
</evidence>
<proteinExistence type="predicted"/>
<dbReference type="InterPro" id="IPR013321">
    <property type="entry name" value="Arc_rbn_hlx_hlx"/>
</dbReference>
<feature type="domain" description="Antitoxin FitA-like ribbon-helix-helix" evidence="2">
    <location>
        <begin position="2"/>
        <end position="40"/>
    </location>
</feature>
<evidence type="ECO:0000313" key="4">
    <source>
        <dbReference type="EMBL" id="PQM49530.1"/>
    </source>
</evidence>
<evidence type="ECO:0000259" key="2">
    <source>
        <dbReference type="Pfam" id="PF22513"/>
    </source>
</evidence>
<dbReference type="Proteomes" id="UP000238296">
    <property type="component" value="Unassembled WGS sequence"/>
</dbReference>
<reference evidence="4 6" key="2">
    <citation type="journal article" date="2017" name="Int. J. Syst. Evol. Microbiol.">
        <title>Mycobacterium talmoniae sp. nov., a slowly growing mycobacterium isolated from human respiratory samples.</title>
        <authorList>
            <person name="Davidson R.M."/>
            <person name="DeGroote M.A."/>
            <person name="Marola J.L."/>
            <person name="Buss S."/>
            <person name="Jones V."/>
            <person name="McNeil M.R."/>
            <person name="Freifeld A.G."/>
            <person name="Elaine Epperson L."/>
            <person name="Hasan N.A."/>
            <person name="Jackson M."/>
            <person name="Iwen P.C."/>
            <person name="Salfinger M."/>
            <person name="Strong M."/>
        </authorList>
    </citation>
    <scope>NUCLEOTIDE SEQUENCE [LARGE SCALE GENOMIC DNA]</scope>
    <source>
        <strain evidence="4 6">ATCC BAA-2683</strain>
    </source>
</reference>
<dbReference type="EMBL" id="MLQM01000003">
    <property type="protein sequence ID" value="OHV06611.1"/>
    <property type="molecule type" value="Genomic_DNA"/>
</dbReference>
<dbReference type="RefSeq" id="WP_071019975.1">
    <property type="nucleotide sequence ID" value="NZ_MLQM01000003.1"/>
</dbReference>
<feature type="region of interest" description="Disordered" evidence="1">
    <location>
        <begin position="58"/>
        <end position="82"/>
    </location>
</feature>
<protein>
    <submittedName>
        <fullName evidence="3">Plasmid stabilization protein</fullName>
    </submittedName>
</protein>
<dbReference type="InterPro" id="IPR010985">
    <property type="entry name" value="Ribbon_hlx_hlx"/>
</dbReference>
<keyword evidence="5" id="KW-1185">Reference proteome</keyword>
<dbReference type="InterPro" id="IPR053853">
    <property type="entry name" value="FitA-like_RHH"/>
</dbReference>